<dbReference type="GeneID" id="14907773"/>
<evidence type="ECO:0000313" key="2">
    <source>
        <dbReference type="EMBL" id="EGR31629.1"/>
    </source>
</evidence>
<sequence length="110" mass="11912">MAACGLKGIKQQQNQSVIKNIHPVIKCILMANEMLNQAKKTIYGKLQKSIKIKIGIHYGDVIAGVIGGHKPQFSLIGDTVNTASRVCFNGEVDCITISNDAMSSCIDEHI</sequence>
<accession>G0QT30</accession>
<dbReference type="InParanoid" id="G0QT30"/>
<dbReference type="PROSITE" id="PS50125">
    <property type="entry name" value="GUANYLATE_CYCLASE_2"/>
    <property type="match status" value="1"/>
</dbReference>
<dbReference type="RefSeq" id="XP_004035115.1">
    <property type="nucleotide sequence ID" value="XM_004035067.1"/>
</dbReference>
<name>G0QT30_ICHMU</name>
<keyword evidence="3" id="KW-1185">Reference proteome</keyword>
<dbReference type="Pfam" id="PF00211">
    <property type="entry name" value="Guanylate_cyc"/>
    <property type="match status" value="1"/>
</dbReference>
<dbReference type="GO" id="GO:0004383">
    <property type="term" value="F:guanylate cyclase activity"/>
    <property type="evidence" value="ECO:0007669"/>
    <property type="project" value="TreeGrafter"/>
</dbReference>
<dbReference type="Proteomes" id="UP000008983">
    <property type="component" value="Unassembled WGS sequence"/>
</dbReference>
<organism evidence="2 3">
    <name type="scientific">Ichthyophthirius multifiliis</name>
    <name type="common">White spot disease agent</name>
    <name type="synonym">Ich</name>
    <dbReference type="NCBI Taxonomy" id="5932"/>
    <lineage>
        <taxon>Eukaryota</taxon>
        <taxon>Sar</taxon>
        <taxon>Alveolata</taxon>
        <taxon>Ciliophora</taxon>
        <taxon>Intramacronucleata</taxon>
        <taxon>Oligohymenophorea</taxon>
        <taxon>Hymenostomatida</taxon>
        <taxon>Ophryoglenina</taxon>
        <taxon>Ichthyophthirius</taxon>
    </lineage>
</organism>
<dbReference type="GO" id="GO:0008074">
    <property type="term" value="C:guanylate cyclase complex, soluble"/>
    <property type="evidence" value="ECO:0007669"/>
    <property type="project" value="TreeGrafter"/>
</dbReference>
<gene>
    <name evidence="2" type="ORF">IMG5_105690</name>
</gene>
<dbReference type="InterPro" id="IPR001054">
    <property type="entry name" value="A/G_cyclase"/>
</dbReference>
<dbReference type="GO" id="GO:0070482">
    <property type="term" value="P:response to oxygen levels"/>
    <property type="evidence" value="ECO:0007669"/>
    <property type="project" value="TreeGrafter"/>
</dbReference>
<dbReference type="eggNOG" id="KOG1023">
    <property type="taxonomic scope" value="Eukaryota"/>
</dbReference>
<dbReference type="EMBL" id="GL983839">
    <property type="protein sequence ID" value="EGR31629.1"/>
    <property type="molecule type" value="Genomic_DNA"/>
</dbReference>
<dbReference type="PANTHER" id="PTHR45655:SF13">
    <property type="entry name" value="SOLUBLE GUANYLATE CYCLASE GCY-32-RELATED"/>
    <property type="match status" value="1"/>
</dbReference>
<reference evidence="2 3" key="1">
    <citation type="submission" date="2011-07" db="EMBL/GenBank/DDBJ databases">
        <authorList>
            <person name="Coyne R."/>
            <person name="Brami D."/>
            <person name="Johnson J."/>
            <person name="Hostetler J."/>
            <person name="Hannick L."/>
            <person name="Clark T."/>
            <person name="Cassidy-Hanley D."/>
            <person name="Inman J."/>
        </authorList>
    </citation>
    <scope>NUCLEOTIDE SEQUENCE [LARGE SCALE GENOMIC DNA]</scope>
    <source>
        <strain evidence="2 3">G5</strain>
    </source>
</reference>
<dbReference type="InterPro" id="IPR029787">
    <property type="entry name" value="Nucleotide_cyclase"/>
</dbReference>
<proteinExistence type="predicted"/>
<dbReference type="STRING" id="857967.G0QT30"/>
<dbReference type="PANTHER" id="PTHR45655">
    <property type="entry name" value="GUANYLATE CYCLASE SOLUBLE SUBUNIT BETA-2"/>
    <property type="match status" value="1"/>
</dbReference>
<protein>
    <recommendedName>
        <fullName evidence="1">Guanylate cyclase domain-containing protein</fullName>
    </recommendedName>
</protein>
<feature type="domain" description="Guanylate cyclase" evidence="1">
    <location>
        <begin position="1"/>
        <end position="87"/>
    </location>
</feature>
<dbReference type="AlphaFoldDB" id="G0QT30"/>
<dbReference type="CDD" id="cd07302">
    <property type="entry name" value="CHD"/>
    <property type="match status" value="1"/>
</dbReference>
<evidence type="ECO:0000313" key="3">
    <source>
        <dbReference type="Proteomes" id="UP000008983"/>
    </source>
</evidence>
<dbReference type="GO" id="GO:0019934">
    <property type="term" value="P:cGMP-mediated signaling"/>
    <property type="evidence" value="ECO:0007669"/>
    <property type="project" value="TreeGrafter"/>
</dbReference>
<dbReference type="SUPFAM" id="SSF55073">
    <property type="entry name" value="Nucleotide cyclase"/>
    <property type="match status" value="1"/>
</dbReference>
<dbReference type="OrthoDB" id="354346at2759"/>
<dbReference type="Gene3D" id="3.30.70.1230">
    <property type="entry name" value="Nucleotide cyclase"/>
    <property type="match status" value="1"/>
</dbReference>
<evidence type="ECO:0000259" key="1">
    <source>
        <dbReference type="PROSITE" id="PS50125"/>
    </source>
</evidence>